<organism evidence="1 2">
    <name type="scientific">Candidatus Beckwithbacteria bacterium GW2011_GWA2_43_10</name>
    <dbReference type="NCBI Taxonomy" id="1618369"/>
    <lineage>
        <taxon>Bacteria</taxon>
        <taxon>Candidatus Beckwithiibacteriota</taxon>
    </lineage>
</organism>
<evidence type="ECO:0000313" key="2">
    <source>
        <dbReference type="Proteomes" id="UP000034213"/>
    </source>
</evidence>
<dbReference type="EMBL" id="LCEW01000043">
    <property type="protein sequence ID" value="KKS79071.1"/>
    <property type="molecule type" value="Genomic_DNA"/>
</dbReference>
<protein>
    <submittedName>
        <fullName evidence="1">Uncharacterized protein</fullName>
    </submittedName>
</protein>
<evidence type="ECO:0000313" key="1">
    <source>
        <dbReference type="EMBL" id="KKS79071.1"/>
    </source>
</evidence>
<feature type="non-terminal residue" evidence="1">
    <location>
        <position position="1"/>
    </location>
</feature>
<gene>
    <name evidence="1" type="ORF">UV54_C0043G0017</name>
</gene>
<dbReference type="Proteomes" id="UP000034213">
    <property type="component" value="Unassembled WGS sequence"/>
</dbReference>
<accession>A0A0G1E7P1</accession>
<comment type="caution">
    <text evidence="1">The sequence shown here is derived from an EMBL/GenBank/DDBJ whole genome shotgun (WGS) entry which is preliminary data.</text>
</comment>
<sequence length="55" mass="5536">ASFAKIVAILKNAKVITIAKIGPINLISSFVGGLNNGAITPAANQATAELVKNST</sequence>
<name>A0A0G1E7P1_9BACT</name>
<dbReference type="AlphaFoldDB" id="A0A0G1E7P1"/>
<proteinExistence type="predicted"/>
<reference evidence="1 2" key="1">
    <citation type="journal article" date="2015" name="Nature">
        <title>rRNA introns, odd ribosomes, and small enigmatic genomes across a large radiation of phyla.</title>
        <authorList>
            <person name="Brown C.T."/>
            <person name="Hug L.A."/>
            <person name="Thomas B.C."/>
            <person name="Sharon I."/>
            <person name="Castelle C.J."/>
            <person name="Singh A."/>
            <person name="Wilkins M.J."/>
            <person name="Williams K.H."/>
            <person name="Banfield J.F."/>
        </authorList>
    </citation>
    <scope>NUCLEOTIDE SEQUENCE [LARGE SCALE GENOMIC DNA]</scope>
</reference>